<accession>A0A8J2VE40</accession>
<dbReference type="FunFam" id="3.40.605.10:FF:000007">
    <property type="entry name" value="NAD/NADP-dependent betaine aldehyde dehydrogenase"/>
    <property type="match status" value="1"/>
</dbReference>
<evidence type="ECO:0000256" key="3">
    <source>
        <dbReference type="ARBA" id="ARBA00023027"/>
    </source>
</evidence>
<protein>
    <submittedName>
        <fullName evidence="7">Aldehyde dehydrogenase</fullName>
    </submittedName>
</protein>
<gene>
    <name evidence="7" type="ORF">GCM10007276_01850</name>
</gene>
<dbReference type="Proteomes" id="UP000602745">
    <property type="component" value="Unassembled WGS sequence"/>
</dbReference>
<comment type="similarity">
    <text evidence="1 5">Belongs to the aldehyde dehydrogenase family.</text>
</comment>
<dbReference type="InterPro" id="IPR016162">
    <property type="entry name" value="Ald_DH_N"/>
</dbReference>
<proteinExistence type="inferred from homology"/>
<dbReference type="Gene3D" id="3.40.605.10">
    <property type="entry name" value="Aldehyde Dehydrogenase, Chain A, domain 1"/>
    <property type="match status" value="1"/>
</dbReference>
<dbReference type="InterPro" id="IPR029510">
    <property type="entry name" value="Ald_DH_CS_GLU"/>
</dbReference>
<evidence type="ECO:0000256" key="5">
    <source>
        <dbReference type="RuleBase" id="RU003345"/>
    </source>
</evidence>
<dbReference type="FunFam" id="3.40.309.10:FF:000012">
    <property type="entry name" value="Betaine aldehyde dehydrogenase"/>
    <property type="match status" value="1"/>
</dbReference>
<dbReference type="SUPFAM" id="SSF53720">
    <property type="entry name" value="ALDH-like"/>
    <property type="match status" value="1"/>
</dbReference>
<dbReference type="PANTHER" id="PTHR43720">
    <property type="entry name" value="2-AMINOMUCONIC SEMIALDEHYDE DEHYDROGENASE"/>
    <property type="match status" value="1"/>
</dbReference>
<evidence type="ECO:0000256" key="2">
    <source>
        <dbReference type="ARBA" id="ARBA00023002"/>
    </source>
</evidence>
<comment type="caution">
    <text evidence="7">The sequence shown here is derived from an EMBL/GenBank/DDBJ whole genome shotgun (WGS) entry which is preliminary data.</text>
</comment>
<feature type="active site" evidence="4">
    <location>
        <position position="256"/>
    </location>
</feature>
<keyword evidence="8" id="KW-1185">Reference proteome</keyword>
<evidence type="ECO:0000313" key="7">
    <source>
        <dbReference type="EMBL" id="GGE28288.1"/>
    </source>
</evidence>
<dbReference type="Pfam" id="PF00171">
    <property type="entry name" value="Aldedh"/>
    <property type="match status" value="1"/>
</dbReference>
<evidence type="ECO:0000313" key="8">
    <source>
        <dbReference type="Proteomes" id="UP000602745"/>
    </source>
</evidence>
<dbReference type="RefSeq" id="WP_188407802.1">
    <property type="nucleotide sequence ID" value="NZ_BMCP01000001.1"/>
</dbReference>
<dbReference type="CDD" id="cd07093">
    <property type="entry name" value="ALDH_F8_HMSADH"/>
    <property type="match status" value="1"/>
</dbReference>
<feature type="domain" description="Aldehyde dehydrogenase" evidence="6">
    <location>
        <begin position="18"/>
        <end position="485"/>
    </location>
</feature>
<reference evidence="7" key="1">
    <citation type="journal article" date="2014" name="Int. J. Syst. Evol. Microbiol.">
        <title>Complete genome sequence of Corynebacterium casei LMG S-19264T (=DSM 44701T), isolated from a smear-ripened cheese.</title>
        <authorList>
            <consortium name="US DOE Joint Genome Institute (JGI-PGF)"/>
            <person name="Walter F."/>
            <person name="Albersmeier A."/>
            <person name="Kalinowski J."/>
            <person name="Ruckert C."/>
        </authorList>
    </citation>
    <scope>NUCLEOTIDE SEQUENCE</scope>
    <source>
        <strain evidence="7">CCM 7684</strain>
    </source>
</reference>
<dbReference type="PROSITE" id="PS00687">
    <property type="entry name" value="ALDEHYDE_DEHYDR_GLU"/>
    <property type="match status" value="1"/>
</dbReference>
<keyword evidence="3" id="KW-0520">NAD</keyword>
<reference evidence="7" key="2">
    <citation type="submission" date="2020-09" db="EMBL/GenBank/DDBJ databases">
        <authorList>
            <person name="Sun Q."/>
            <person name="Sedlacek I."/>
        </authorList>
    </citation>
    <scope>NUCLEOTIDE SEQUENCE</scope>
    <source>
        <strain evidence="7">CCM 7684</strain>
    </source>
</reference>
<dbReference type="AlphaFoldDB" id="A0A8J2VE40"/>
<evidence type="ECO:0000259" key="6">
    <source>
        <dbReference type="Pfam" id="PF00171"/>
    </source>
</evidence>
<dbReference type="Gene3D" id="3.40.309.10">
    <property type="entry name" value="Aldehyde Dehydrogenase, Chain A, domain 2"/>
    <property type="match status" value="1"/>
</dbReference>
<dbReference type="InterPro" id="IPR016161">
    <property type="entry name" value="Ald_DH/histidinol_DH"/>
</dbReference>
<sequence length="491" mass="52297">MTSSLSTVPCFIDGRDEQGSTWFDKIDPATGRVNGRVCEAGSELVERAVSAARRSLSGPWARTTLAERAAMLRRIADALEAHIDEIVDAEITDTGKPITATRNVEIPRAIANFRAFADIALAEEKADFYTPLAGGGRARNITVRAPIGVIGVVAPWNLPLLLLTWKVAPALVCGNAVVVKPSEHSPRTALLLARIATQAGLPEGVLNIVQGHGANAAGAHLTAHPGVDAITFTGETRTGEAIMKAASQGVRPVSLELGGKNAAVIFADSDIDAAAAGTVRSMFDNCGQVCLTTERILVQRPIYERFLESIVRHAETAIRPGDPRAQSTTLGPAISAEQRAKVLGFYDRALAAGASAVIGGGALQMPKPFNDGFWVQPSVFTGLPDDAEICRKEVFGPCAHVSPFDDEDEAVARVNASDYGLASALWSGDADRAERVARRIQSGTVWINCWRVRDERAAFGGFKKSGLGREGGEWSLDFYSELKTICRAENA</sequence>
<dbReference type="EMBL" id="BMCP01000001">
    <property type="protein sequence ID" value="GGE28288.1"/>
    <property type="molecule type" value="Genomic_DNA"/>
</dbReference>
<dbReference type="PANTHER" id="PTHR43720:SF2">
    <property type="entry name" value="2-AMINOMUCONIC SEMIALDEHYDE DEHYDROGENASE"/>
    <property type="match status" value="1"/>
</dbReference>
<dbReference type="GO" id="GO:0016620">
    <property type="term" value="F:oxidoreductase activity, acting on the aldehyde or oxo group of donors, NAD or NADP as acceptor"/>
    <property type="evidence" value="ECO:0007669"/>
    <property type="project" value="InterPro"/>
</dbReference>
<evidence type="ECO:0000256" key="1">
    <source>
        <dbReference type="ARBA" id="ARBA00009986"/>
    </source>
</evidence>
<organism evidence="7 8">
    <name type="scientific">Agaricicola taiwanensis</name>
    <dbReference type="NCBI Taxonomy" id="591372"/>
    <lineage>
        <taxon>Bacteria</taxon>
        <taxon>Pseudomonadati</taxon>
        <taxon>Pseudomonadota</taxon>
        <taxon>Alphaproteobacteria</taxon>
        <taxon>Rhodobacterales</taxon>
        <taxon>Paracoccaceae</taxon>
        <taxon>Agaricicola</taxon>
    </lineage>
</organism>
<dbReference type="InterPro" id="IPR015590">
    <property type="entry name" value="Aldehyde_DH_dom"/>
</dbReference>
<evidence type="ECO:0000256" key="4">
    <source>
        <dbReference type="PROSITE-ProRule" id="PRU10007"/>
    </source>
</evidence>
<dbReference type="InterPro" id="IPR016163">
    <property type="entry name" value="Ald_DH_C"/>
</dbReference>
<keyword evidence="2 5" id="KW-0560">Oxidoreductase</keyword>
<name>A0A8J2VE40_9RHOB</name>